<keyword evidence="4 8" id="KW-0732">Signal</keyword>
<feature type="domain" description="Cytochrome c" evidence="9">
    <location>
        <begin position="34"/>
        <end position="150"/>
    </location>
</feature>
<dbReference type="PROSITE" id="PS51007">
    <property type="entry name" value="CYTC"/>
    <property type="match status" value="2"/>
</dbReference>
<sequence precursor="true">MKPAPILSLAVLAALTAGLSATALRSTEPGPPQSIEALGEALFFDTDLSANRTQSCATCHDPAFAFADPRGAASTGDDGSSFGDRNAPTATYAAYAPAFGQDEDGQWMGGLFHDGRAATLEEQAGGPPLNPIEMGMADKGAVLARLREKPEYQAAFPALFGKGVLEDEEAAYDAMTRAIAAFERQPEFAPFDSKYDRFLRGEAELTQEEELGRLLFFSQQFTNCNLCHQLRRSAIDPEETFSDYHYYNLGVPENTDLRALNGVEIADAGLRANPGVEDRPDTAGRYRTPTLRNVAVTGPYMHNGVFEDLRTVILFYNSYNTRNEARKINPETGEPFAAPEIAENIAMEELTEGPALDDKRIDALVAFLETLTDARYEGLLEE</sequence>
<dbReference type="STRING" id="1250539.Ga0080574_TMP4299"/>
<evidence type="ECO:0000256" key="2">
    <source>
        <dbReference type="ARBA" id="ARBA00022617"/>
    </source>
</evidence>
<keyword evidence="11" id="KW-1185">Reference proteome</keyword>
<dbReference type="GO" id="GO:0009055">
    <property type="term" value="F:electron transfer activity"/>
    <property type="evidence" value="ECO:0007669"/>
    <property type="project" value="InterPro"/>
</dbReference>
<evidence type="ECO:0000256" key="1">
    <source>
        <dbReference type="ARBA" id="ARBA00004196"/>
    </source>
</evidence>
<feature type="chain" id="PRO_5012253189" evidence="8">
    <location>
        <begin position="24"/>
        <end position="382"/>
    </location>
</feature>
<comment type="subcellular location">
    <subcellularLocation>
        <location evidence="1">Cell envelope</location>
    </subcellularLocation>
</comment>
<name>A0A1P8UZ16_9RHOB</name>
<dbReference type="EMBL" id="CP015093">
    <property type="protein sequence ID" value="APZ54633.1"/>
    <property type="molecule type" value="Genomic_DNA"/>
</dbReference>
<proteinExistence type="predicted"/>
<dbReference type="RefSeq" id="WP_076704417.1">
    <property type="nucleotide sequence ID" value="NZ_CP015093.1"/>
</dbReference>
<dbReference type="Gene3D" id="1.10.760.10">
    <property type="entry name" value="Cytochrome c-like domain"/>
    <property type="match status" value="2"/>
</dbReference>
<dbReference type="Proteomes" id="UP000187059">
    <property type="component" value="Chromosome"/>
</dbReference>
<dbReference type="Pfam" id="PF03150">
    <property type="entry name" value="CCP_MauG"/>
    <property type="match status" value="1"/>
</dbReference>
<evidence type="ECO:0000256" key="4">
    <source>
        <dbReference type="ARBA" id="ARBA00022729"/>
    </source>
</evidence>
<evidence type="ECO:0000256" key="7">
    <source>
        <dbReference type="PROSITE-ProRule" id="PRU00433"/>
    </source>
</evidence>
<keyword evidence="5" id="KW-0560">Oxidoreductase</keyword>
<evidence type="ECO:0000256" key="8">
    <source>
        <dbReference type="SAM" id="SignalP"/>
    </source>
</evidence>
<protein>
    <submittedName>
        <fullName evidence="10">Cytochrome c peroxidase</fullName>
    </submittedName>
</protein>
<dbReference type="InterPro" id="IPR009056">
    <property type="entry name" value="Cyt_c-like_dom"/>
</dbReference>
<dbReference type="AlphaFoldDB" id="A0A1P8UZ16"/>
<evidence type="ECO:0000256" key="6">
    <source>
        <dbReference type="ARBA" id="ARBA00023004"/>
    </source>
</evidence>
<feature type="signal peptide" evidence="8">
    <location>
        <begin position="1"/>
        <end position="23"/>
    </location>
</feature>
<feature type="domain" description="Cytochrome c" evidence="9">
    <location>
        <begin position="207"/>
        <end position="372"/>
    </location>
</feature>
<organism evidence="10 11">
    <name type="scientific">Salipiger abyssi</name>
    <dbReference type="NCBI Taxonomy" id="1250539"/>
    <lineage>
        <taxon>Bacteria</taxon>
        <taxon>Pseudomonadati</taxon>
        <taxon>Pseudomonadota</taxon>
        <taxon>Alphaproteobacteria</taxon>
        <taxon>Rhodobacterales</taxon>
        <taxon>Roseobacteraceae</taxon>
        <taxon>Salipiger</taxon>
    </lineage>
</organism>
<dbReference type="GO" id="GO:0046872">
    <property type="term" value="F:metal ion binding"/>
    <property type="evidence" value="ECO:0007669"/>
    <property type="project" value="UniProtKB-KW"/>
</dbReference>
<dbReference type="InterPro" id="IPR051395">
    <property type="entry name" value="Cytochrome_c_Peroxidase/MauG"/>
</dbReference>
<evidence type="ECO:0000313" key="11">
    <source>
        <dbReference type="Proteomes" id="UP000187059"/>
    </source>
</evidence>
<gene>
    <name evidence="10" type="ORF">Ga0080574_TMP4299</name>
</gene>
<evidence type="ECO:0000313" key="10">
    <source>
        <dbReference type="EMBL" id="APZ54633.1"/>
    </source>
</evidence>
<reference evidence="10 11" key="1">
    <citation type="submission" date="2016-04" db="EMBL/GenBank/DDBJ databases">
        <title>Deep-sea bacteria in the southern Pacific.</title>
        <authorList>
            <person name="Tang K."/>
        </authorList>
    </citation>
    <scope>NUCLEOTIDE SEQUENCE [LARGE SCALE GENOMIC DNA]</scope>
    <source>
        <strain evidence="10 11">JLT2014</strain>
    </source>
</reference>
<dbReference type="GO" id="GO:0030313">
    <property type="term" value="C:cell envelope"/>
    <property type="evidence" value="ECO:0007669"/>
    <property type="project" value="UniProtKB-SubCell"/>
</dbReference>
<dbReference type="SUPFAM" id="SSF46626">
    <property type="entry name" value="Cytochrome c"/>
    <property type="match status" value="2"/>
</dbReference>
<dbReference type="InterPro" id="IPR036909">
    <property type="entry name" value="Cyt_c-like_dom_sf"/>
</dbReference>
<keyword evidence="2 7" id="KW-0349">Heme</keyword>
<evidence type="ECO:0000256" key="3">
    <source>
        <dbReference type="ARBA" id="ARBA00022723"/>
    </source>
</evidence>
<dbReference type="OrthoDB" id="9805202at2"/>
<dbReference type="PANTHER" id="PTHR30600:SF10">
    <property type="entry name" value="BLL6722 PROTEIN"/>
    <property type="match status" value="1"/>
</dbReference>
<keyword evidence="6 7" id="KW-0408">Iron</keyword>
<dbReference type="GO" id="GO:0004130">
    <property type="term" value="F:cytochrome-c peroxidase activity"/>
    <property type="evidence" value="ECO:0007669"/>
    <property type="project" value="TreeGrafter"/>
</dbReference>
<accession>A0A1P8UZ16</accession>
<dbReference type="GO" id="GO:0020037">
    <property type="term" value="F:heme binding"/>
    <property type="evidence" value="ECO:0007669"/>
    <property type="project" value="InterPro"/>
</dbReference>
<keyword evidence="3 7" id="KW-0479">Metal-binding</keyword>
<evidence type="ECO:0000259" key="9">
    <source>
        <dbReference type="PROSITE" id="PS51007"/>
    </source>
</evidence>
<keyword evidence="10" id="KW-0575">Peroxidase</keyword>
<evidence type="ECO:0000256" key="5">
    <source>
        <dbReference type="ARBA" id="ARBA00023002"/>
    </source>
</evidence>
<dbReference type="KEGG" id="paby:Ga0080574_TMP4299"/>
<dbReference type="PANTHER" id="PTHR30600">
    <property type="entry name" value="CYTOCHROME C PEROXIDASE-RELATED"/>
    <property type="match status" value="1"/>
</dbReference>
<dbReference type="InterPro" id="IPR004852">
    <property type="entry name" value="Di-haem_cyt_c_peroxidsae"/>
</dbReference>